<dbReference type="AlphaFoldDB" id="A0A8C5FJT8"/>
<organism evidence="8 9">
    <name type="scientific">Gadus morhua</name>
    <name type="common">Atlantic cod</name>
    <dbReference type="NCBI Taxonomy" id="8049"/>
    <lineage>
        <taxon>Eukaryota</taxon>
        <taxon>Metazoa</taxon>
        <taxon>Chordata</taxon>
        <taxon>Craniata</taxon>
        <taxon>Vertebrata</taxon>
        <taxon>Euteleostomi</taxon>
        <taxon>Actinopterygii</taxon>
        <taxon>Neopterygii</taxon>
        <taxon>Teleostei</taxon>
        <taxon>Neoteleostei</taxon>
        <taxon>Acanthomorphata</taxon>
        <taxon>Zeiogadaria</taxon>
        <taxon>Gadariae</taxon>
        <taxon>Gadiformes</taxon>
        <taxon>Gadoidei</taxon>
        <taxon>Gadidae</taxon>
        <taxon>Gadus</taxon>
    </lineage>
</organism>
<keyword evidence="4" id="KW-0677">Repeat</keyword>
<evidence type="ECO:0000256" key="4">
    <source>
        <dbReference type="ARBA" id="ARBA00022737"/>
    </source>
</evidence>
<reference evidence="8" key="1">
    <citation type="submission" date="2025-08" db="UniProtKB">
        <authorList>
            <consortium name="Ensembl"/>
        </authorList>
    </citation>
    <scope>IDENTIFICATION</scope>
</reference>
<dbReference type="InterPro" id="IPR007111">
    <property type="entry name" value="NACHT_NTPase"/>
</dbReference>
<dbReference type="InterPro" id="IPR051261">
    <property type="entry name" value="NLR"/>
</dbReference>
<proteinExistence type="predicted"/>
<accession>A0A8C5FJT8</accession>
<evidence type="ECO:0000313" key="8">
    <source>
        <dbReference type="Ensembl" id="ENSGMOP00000041780.1"/>
    </source>
</evidence>
<dbReference type="Pfam" id="PF13516">
    <property type="entry name" value="LRR_6"/>
    <property type="match status" value="3"/>
</dbReference>
<evidence type="ECO:0000256" key="1">
    <source>
        <dbReference type="ARBA" id="ARBA00004496"/>
    </source>
</evidence>
<dbReference type="GeneTree" id="ENSGT01150000286904"/>
<sequence>MTTGVAGIGKTILTRKFTLDWAEDKTNHDIDFTFHFTFRGLNLLREEFSLVKLLHRFFIETKEAGIYSYDPFQVVFILDGLDECRLPLDFQKNPIWTDVTESTSVDVLLTNLIRGELLPSARIWITTRPGAANRIPAECVDRVTEVTGFTDPQKEEYFRKRFRDKKLANKIISHVKKSRSLHIMCRIPVFCWITAKILEDILKTHPDIQTEEMPKTVTQMYSFFLWVQSIQGDRKYHGRAETDPYWGPESTKIIVSLGKLAFNQLEKGNLIFYKADLADCGIDIKAALVYSGVFTMIFIEECGMYQDNVFCFVHLSVQEFLAALYVFLSFINDGVNLLSEEPPTSWEDELFLLYRSAVDKALQSKNGHLDLFLRFLLGLSLETNQKVLQGLLGQRRISSLTNKETVLYIKKKIGKDLSPERSINLFHCLNELNDRSLVKEIEQSLTSGSLSLDNLSPAQLSALAFILLTSEEELDVFDLKKYSASEEGLLRLLPVVKASKTSLLNGCRLSERCCEALASVLSSSSSLRELELSSNDLQDSGVKLLSAGLGSPHCTLETLSLNGCDLSERCCEALASVLSSKSSSLKKLDLSTNDLKDSGVKLLSAGLGSPHCTLETLSLNGCHLSERCCEALASVLSSNSSSLKKLDLSTNHLQDSGVKLLSAGLGSPHCTLETLRLVSLNGQTVPPQFPHQRTSIDLLCPSKISRLSLNKIHIWQWINLD</sequence>
<dbReference type="Pfam" id="PF17776">
    <property type="entry name" value="NLRC4_HD2"/>
    <property type="match status" value="1"/>
</dbReference>
<keyword evidence="3" id="KW-0433">Leucine-rich repeat</keyword>
<dbReference type="Pfam" id="PF05729">
    <property type="entry name" value="NACHT"/>
    <property type="match status" value="1"/>
</dbReference>
<dbReference type="SUPFAM" id="SSF52047">
    <property type="entry name" value="RNI-like"/>
    <property type="match status" value="1"/>
</dbReference>
<keyword evidence="9" id="KW-1185">Reference proteome</keyword>
<dbReference type="Gene3D" id="3.40.50.300">
    <property type="entry name" value="P-loop containing nucleotide triphosphate hydrolases"/>
    <property type="match status" value="1"/>
</dbReference>
<dbReference type="InterPro" id="IPR041267">
    <property type="entry name" value="NLRP_HD2"/>
</dbReference>
<dbReference type="PANTHER" id="PTHR24106">
    <property type="entry name" value="NACHT, LRR AND CARD DOMAINS-CONTAINING"/>
    <property type="match status" value="1"/>
</dbReference>
<protein>
    <recommendedName>
        <fullName evidence="7">NACHT domain-containing protein</fullName>
    </recommendedName>
</protein>
<keyword evidence="5" id="KW-0547">Nucleotide-binding</keyword>
<dbReference type="Ensembl" id="ENSGMOT00000056706.1">
    <property type="protein sequence ID" value="ENSGMOP00000041780.1"/>
    <property type="gene ID" value="ENSGMOG00000035368.1"/>
</dbReference>
<evidence type="ECO:0000256" key="5">
    <source>
        <dbReference type="ARBA" id="ARBA00022741"/>
    </source>
</evidence>
<dbReference type="InterPro" id="IPR001611">
    <property type="entry name" value="Leu-rich_rpt"/>
</dbReference>
<dbReference type="OMA" id="WEDELFL"/>
<dbReference type="InterPro" id="IPR032675">
    <property type="entry name" value="LRR_dom_sf"/>
</dbReference>
<dbReference type="GO" id="GO:0005524">
    <property type="term" value="F:ATP binding"/>
    <property type="evidence" value="ECO:0007669"/>
    <property type="project" value="UniProtKB-KW"/>
</dbReference>
<evidence type="ECO:0000256" key="2">
    <source>
        <dbReference type="ARBA" id="ARBA00022490"/>
    </source>
</evidence>
<comment type="subcellular location">
    <subcellularLocation>
        <location evidence="1">Cytoplasm</location>
    </subcellularLocation>
</comment>
<evidence type="ECO:0000313" key="9">
    <source>
        <dbReference type="Proteomes" id="UP000694546"/>
    </source>
</evidence>
<keyword evidence="2" id="KW-0963">Cytoplasm</keyword>
<name>A0A8C5FJT8_GADMO</name>
<dbReference type="PROSITE" id="PS50837">
    <property type="entry name" value="NACHT"/>
    <property type="match status" value="1"/>
</dbReference>
<reference evidence="8" key="2">
    <citation type="submission" date="2025-09" db="UniProtKB">
        <authorList>
            <consortium name="Ensembl"/>
        </authorList>
    </citation>
    <scope>IDENTIFICATION</scope>
</reference>
<dbReference type="InterPro" id="IPR027417">
    <property type="entry name" value="P-loop_NTPase"/>
</dbReference>
<dbReference type="SMART" id="SM00368">
    <property type="entry name" value="LRR_RI"/>
    <property type="match status" value="6"/>
</dbReference>
<evidence type="ECO:0000256" key="3">
    <source>
        <dbReference type="ARBA" id="ARBA00022614"/>
    </source>
</evidence>
<keyword evidence="6" id="KW-0067">ATP-binding</keyword>
<evidence type="ECO:0000259" key="7">
    <source>
        <dbReference type="PROSITE" id="PS50837"/>
    </source>
</evidence>
<dbReference type="InterPro" id="IPR041075">
    <property type="entry name" value="NOD1/2_WH"/>
</dbReference>
<dbReference type="GO" id="GO:0005737">
    <property type="term" value="C:cytoplasm"/>
    <property type="evidence" value="ECO:0007669"/>
    <property type="project" value="UniProtKB-SubCell"/>
</dbReference>
<dbReference type="Gene3D" id="3.80.10.10">
    <property type="entry name" value="Ribonuclease Inhibitor"/>
    <property type="match status" value="1"/>
</dbReference>
<feature type="domain" description="NACHT" evidence="7">
    <location>
        <begin position="1"/>
        <end position="131"/>
    </location>
</feature>
<evidence type="ECO:0000256" key="6">
    <source>
        <dbReference type="ARBA" id="ARBA00022840"/>
    </source>
</evidence>
<dbReference type="Proteomes" id="UP000694546">
    <property type="component" value="Chromosome 4"/>
</dbReference>
<dbReference type="Pfam" id="PF17779">
    <property type="entry name" value="WHD_NOD2"/>
    <property type="match status" value="1"/>
</dbReference>